<dbReference type="EMBL" id="CP035913">
    <property type="protein sequence ID" value="QBE65891.1"/>
    <property type="molecule type" value="Genomic_DNA"/>
</dbReference>
<dbReference type="GO" id="GO:0005524">
    <property type="term" value="F:ATP binding"/>
    <property type="evidence" value="ECO:0007669"/>
    <property type="project" value="UniProtKB-KW"/>
</dbReference>
<accession>A0A4P6L355</accession>
<name>A0A4P6L355_9BURK</name>
<evidence type="ECO:0000256" key="3">
    <source>
        <dbReference type="ARBA" id="ARBA00022741"/>
    </source>
</evidence>
<evidence type="ECO:0000259" key="6">
    <source>
        <dbReference type="Pfam" id="PF00294"/>
    </source>
</evidence>
<dbReference type="InterPro" id="IPR011611">
    <property type="entry name" value="PfkB_dom"/>
</dbReference>
<sequence>MNSSRPLPRYVVFGEALTDMIRQDDGTWHAHPGGSCWNVARVGARLGVQTAYAGAVSMDAFGDEIAAAGAQAGLDERFLQRVDAAPFLAMVTSRHPPRYVFLGENSADLHFQPGQLPEGWLDAADVIHLGSLSLARQPLARRLVEQAVLAQRAGKRIAFDPNFRDAMRDPAYRPTFQQIASIASCIKVSDEDLEGLFPGLSPRDALAELRALAPQAEILLTRGADGLCLISGERVLDAPACRVDVADTVGCGDAAMAGWVSGMLLHPDMPAPRQLARIAAVAAVAAMHAGPYAPTAQEVDAMLG</sequence>
<evidence type="ECO:0000313" key="7">
    <source>
        <dbReference type="EMBL" id="QBE65891.1"/>
    </source>
</evidence>
<evidence type="ECO:0000256" key="5">
    <source>
        <dbReference type="ARBA" id="ARBA00022840"/>
    </source>
</evidence>
<evidence type="ECO:0000256" key="1">
    <source>
        <dbReference type="ARBA" id="ARBA00010688"/>
    </source>
</evidence>
<comment type="similarity">
    <text evidence="1">Belongs to the carbohydrate kinase PfkB family.</text>
</comment>
<keyword evidence="2" id="KW-0808">Transferase</keyword>
<dbReference type="Gene3D" id="3.40.1190.20">
    <property type="match status" value="1"/>
</dbReference>
<gene>
    <name evidence="7" type="ORF">EWM63_25305</name>
</gene>
<protein>
    <submittedName>
        <fullName evidence="7">Carbohydrate kinase</fullName>
    </submittedName>
</protein>
<dbReference type="OrthoDB" id="9779730at2"/>
<dbReference type="Pfam" id="PF00294">
    <property type="entry name" value="PfkB"/>
    <property type="match status" value="1"/>
</dbReference>
<keyword evidence="4 7" id="KW-0418">Kinase</keyword>
<keyword evidence="5" id="KW-0067">ATP-binding</keyword>
<dbReference type="KEGG" id="plue:EWM63_25305"/>
<evidence type="ECO:0000256" key="4">
    <source>
        <dbReference type="ARBA" id="ARBA00022777"/>
    </source>
</evidence>
<keyword evidence="3" id="KW-0547">Nucleotide-binding</keyword>
<organism evidence="7 8">
    <name type="scientific">Pseudoduganella lutea</name>
    <dbReference type="NCBI Taxonomy" id="321985"/>
    <lineage>
        <taxon>Bacteria</taxon>
        <taxon>Pseudomonadati</taxon>
        <taxon>Pseudomonadota</taxon>
        <taxon>Betaproteobacteria</taxon>
        <taxon>Burkholderiales</taxon>
        <taxon>Oxalobacteraceae</taxon>
        <taxon>Telluria group</taxon>
        <taxon>Pseudoduganella</taxon>
    </lineage>
</organism>
<dbReference type="RefSeq" id="WP_130189000.1">
    <property type="nucleotide sequence ID" value="NZ_CP035913.1"/>
</dbReference>
<dbReference type="InterPro" id="IPR050306">
    <property type="entry name" value="PfkB_Carbo_kinase"/>
</dbReference>
<reference evidence="7 8" key="1">
    <citation type="submission" date="2019-02" db="EMBL/GenBank/DDBJ databases">
        <title>Draft Genome Sequences of Six Type Strains of the Genus Massilia.</title>
        <authorList>
            <person name="Miess H."/>
            <person name="Frediansyhah A."/>
            <person name="Gross H."/>
        </authorList>
    </citation>
    <scope>NUCLEOTIDE SEQUENCE [LARGE SCALE GENOMIC DNA]</scope>
    <source>
        <strain evidence="7 8">DSM 17473</strain>
    </source>
</reference>
<dbReference type="Proteomes" id="UP000290637">
    <property type="component" value="Chromosome"/>
</dbReference>
<dbReference type="InterPro" id="IPR029056">
    <property type="entry name" value="Ribokinase-like"/>
</dbReference>
<dbReference type="PANTHER" id="PTHR43085">
    <property type="entry name" value="HEXOKINASE FAMILY MEMBER"/>
    <property type="match status" value="1"/>
</dbReference>
<evidence type="ECO:0000313" key="8">
    <source>
        <dbReference type="Proteomes" id="UP000290637"/>
    </source>
</evidence>
<keyword evidence="8" id="KW-1185">Reference proteome</keyword>
<feature type="domain" description="Carbohydrate kinase PfkB" evidence="6">
    <location>
        <begin position="11"/>
        <end position="293"/>
    </location>
</feature>
<dbReference type="GO" id="GO:0016301">
    <property type="term" value="F:kinase activity"/>
    <property type="evidence" value="ECO:0007669"/>
    <property type="project" value="UniProtKB-KW"/>
</dbReference>
<dbReference type="AlphaFoldDB" id="A0A4P6L355"/>
<dbReference type="CDD" id="cd01167">
    <property type="entry name" value="bac_FRK"/>
    <property type="match status" value="1"/>
</dbReference>
<proteinExistence type="inferred from homology"/>
<dbReference type="PANTHER" id="PTHR43085:SF1">
    <property type="entry name" value="PSEUDOURIDINE KINASE-RELATED"/>
    <property type="match status" value="1"/>
</dbReference>
<evidence type="ECO:0000256" key="2">
    <source>
        <dbReference type="ARBA" id="ARBA00022679"/>
    </source>
</evidence>
<dbReference type="SUPFAM" id="SSF53613">
    <property type="entry name" value="Ribokinase-like"/>
    <property type="match status" value="1"/>
</dbReference>